<dbReference type="SMART" id="SM00409">
    <property type="entry name" value="IG"/>
    <property type="match status" value="1"/>
</dbReference>
<organism evidence="10 11">
    <name type="scientific">Buteo japonicus</name>
    <dbReference type="NCBI Taxonomy" id="224669"/>
    <lineage>
        <taxon>Eukaryota</taxon>
        <taxon>Metazoa</taxon>
        <taxon>Chordata</taxon>
        <taxon>Craniata</taxon>
        <taxon>Vertebrata</taxon>
        <taxon>Euteleostomi</taxon>
        <taxon>Archelosauria</taxon>
        <taxon>Archosauria</taxon>
        <taxon>Dinosauria</taxon>
        <taxon>Saurischia</taxon>
        <taxon>Theropoda</taxon>
        <taxon>Coelurosauria</taxon>
        <taxon>Aves</taxon>
        <taxon>Neognathae</taxon>
        <taxon>Neoaves</taxon>
        <taxon>Telluraves</taxon>
        <taxon>Accipitrimorphae</taxon>
        <taxon>Accipitriformes</taxon>
        <taxon>Accipitridae</taxon>
        <taxon>Accipitrinae</taxon>
        <taxon>Buteo</taxon>
    </lineage>
</organism>
<dbReference type="PROSITE" id="PS50835">
    <property type="entry name" value="IG_LIKE"/>
    <property type="match status" value="1"/>
</dbReference>
<dbReference type="InterPro" id="IPR013106">
    <property type="entry name" value="Ig_V-set"/>
</dbReference>
<dbReference type="GO" id="GO:0009897">
    <property type="term" value="C:external side of plasma membrane"/>
    <property type="evidence" value="ECO:0007669"/>
    <property type="project" value="TreeGrafter"/>
</dbReference>
<dbReference type="PANTHER" id="PTHR21462">
    <property type="entry name" value="CELL SURFACE GLYCOPROTEIN OX2 RECEPTOR PRECURSOR"/>
    <property type="match status" value="1"/>
</dbReference>
<evidence type="ECO:0000259" key="9">
    <source>
        <dbReference type="PROSITE" id="PS50835"/>
    </source>
</evidence>
<keyword evidence="7" id="KW-0325">Glycoprotein</keyword>
<reference evidence="10" key="1">
    <citation type="submission" date="2025-08" db="UniProtKB">
        <authorList>
            <consortium name="Ensembl"/>
        </authorList>
    </citation>
    <scope>IDENTIFICATION</scope>
</reference>
<evidence type="ECO:0000313" key="11">
    <source>
        <dbReference type="Proteomes" id="UP000694555"/>
    </source>
</evidence>
<feature type="transmembrane region" description="Helical" evidence="8">
    <location>
        <begin position="203"/>
        <end position="226"/>
    </location>
</feature>
<proteinExistence type="inferred from homology"/>
<keyword evidence="6" id="KW-1015">Disulfide bond</keyword>
<reference evidence="10" key="2">
    <citation type="submission" date="2025-09" db="UniProtKB">
        <authorList>
            <consortium name="Ensembl"/>
        </authorList>
    </citation>
    <scope>IDENTIFICATION</scope>
</reference>
<name>A0A8C0BKW7_9AVES</name>
<comment type="subcellular location">
    <subcellularLocation>
        <location evidence="1">Membrane</location>
        <topology evidence="1">Single-pass membrane protein</topology>
    </subcellularLocation>
</comment>
<comment type="similarity">
    <text evidence="2">Belongs to the CD200R family.</text>
</comment>
<dbReference type="PANTHER" id="PTHR21462:SF2">
    <property type="entry name" value="CELL SURFACE GLYCOPROTEIN CD200 RECEPTOR 2"/>
    <property type="match status" value="1"/>
</dbReference>
<protein>
    <recommendedName>
        <fullName evidence="9">Ig-like domain-containing protein</fullName>
    </recommendedName>
</protein>
<evidence type="ECO:0000256" key="2">
    <source>
        <dbReference type="ARBA" id="ARBA00008215"/>
    </source>
</evidence>
<accession>A0A8C0BKW7</accession>
<dbReference type="Gene3D" id="2.60.40.10">
    <property type="entry name" value="Immunoglobulins"/>
    <property type="match status" value="2"/>
</dbReference>
<dbReference type="InterPro" id="IPR036179">
    <property type="entry name" value="Ig-like_dom_sf"/>
</dbReference>
<evidence type="ECO:0000256" key="1">
    <source>
        <dbReference type="ARBA" id="ARBA00004167"/>
    </source>
</evidence>
<dbReference type="AlphaFoldDB" id="A0A8C0BKW7"/>
<evidence type="ECO:0000256" key="4">
    <source>
        <dbReference type="ARBA" id="ARBA00022989"/>
    </source>
</evidence>
<dbReference type="Proteomes" id="UP000694555">
    <property type="component" value="Unplaced"/>
</dbReference>
<evidence type="ECO:0000256" key="7">
    <source>
        <dbReference type="ARBA" id="ARBA00023180"/>
    </source>
</evidence>
<keyword evidence="4 8" id="KW-1133">Transmembrane helix</keyword>
<dbReference type="Ensembl" id="ENSBJAT00000018368.1">
    <property type="protein sequence ID" value="ENSBJAP00000017878.1"/>
    <property type="gene ID" value="ENSBJAG00000011776.1"/>
</dbReference>
<dbReference type="InterPro" id="IPR003599">
    <property type="entry name" value="Ig_sub"/>
</dbReference>
<dbReference type="SUPFAM" id="SSF48726">
    <property type="entry name" value="Immunoglobulin"/>
    <property type="match status" value="2"/>
</dbReference>
<keyword evidence="5 8" id="KW-0472">Membrane</keyword>
<feature type="domain" description="Ig-like" evidence="9">
    <location>
        <begin position="12"/>
        <end position="119"/>
    </location>
</feature>
<dbReference type="GO" id="GO:0150077">
    <property type="term" value="P:regulation of neuroinflammatory response"/>
    <property type="evidence" value="ECO:0007669"/>
    <property type="project" value="InterPro"/>
</dbReference>
<dbReference type="InterPro" id="IPR040012">
    <property type="entry name" value="CD200R"/>
</dbReference>
<evidence type="ECO:0000256" key="5">
    <source>
        <dbReference type="ARBA" id="ARBA00023136"/>
    </source>
</evidence>
<dbReference type="GO" id="GO:0038023">
    <property type="term" value="F:signaling receptor activity"/>
    <property type="evidence" value="ECO:0007669"/>
    <property type="project" value="InterPro"/>
</dbReference>
<dbReference type="Pfam" id="PF07686">
    <property type="entry name" value="V-set"/>
    <property type="match status" value="1"/>
</dbReference>
<sequence length="273" mass="30127">MSDIPGHLLTHPSSFSPSGNNSVSATVGNSCVLTCPSKPNITMVTWKISPKVGGPCTLGYRADQNKTDRTNCSDSMNWKFRPDWDPALEIWQVGIDHDGNYTCEVVATEGNFHTTYHLTVLVPPRLTMYCDDHGNPMCKAMAGKPAAQILWVLESNSTPKEEGHDNGTVTVLSTFTAYSTNVTNTTCIVSHPTNPLSLDNNGFILPVSITLCFLSIIIFMAVIYYFKLHSDRYDDTMEVEPYTTYVQKENVIYNSVSDLTVEQNLPQGLSPST</sequence>
<dbReference type="InterPro" id="IPR007110">
    <property type="entry name" value="Ig-like_dom"/>
</dbReference>
<dbReference type="InterPro" id="IPR013783">
    <property type="entry name" value="Ig-like_fold"/>
</dbReference>
<evidence type="ECO:0000256" key="3">
    <source>
        <dbReference type="ARBA" id="ARBA00022692"/>
    </source>
</evidence>
<evidence type="ECO:0000256" key="6">
    <source>
        <dbReference type="ARBA" id="ARBA00023157"/>
    </source>
</evidence>
<keyword evidence="3 8" id="KW-0812">Transmembrane</keyword>
<evidence type="ECO:0000256" key="8">
    <source>
        <dbReference type="SAM" id="Phobius"/>
    </source>
</evidence>
<keyword evidence="11" id="KW-1185">Reference proteome</keyword>
<evidence type="ECO:0000313" key="10">
    <source>
        <dbReference type="Ensembl" id="ENSBJAP00000017878.1"/>
    </source>
</evidence>